<dbReference type="Proteomes" id="UP001161497">
    <property type="component" value="Chromosome"/>
</dbReference>
<feature type="domain" description="Transposase IS200-like" evidence="1">
    <location>
        <begin position="14"/>
        <end position="134"/>
    </location>
</feature>
<dbReference type="SUPFAM" id="SSF143422">
    <property type="entry name" value="Transposase IS200-like"/>
    <property type="match status" value="1"/>
</dbReference>
<protein>
    <submittedName>
        <fullName evidence="2">Transposase</fullName>
    </submittedName>
</protein>
<sequence>MRGQVRLHLLHHCVYALHYHLVLVTKYRRKALTRPMLDRLRAIAEMRWEGWGGQLLECNGESDHVHLLVALPPNLELSRSLNNLKTTSSRLLRREFVTTVARFYRKAVLWSRSYCVITCGGAPLTVLKQYIERQKTPE</sequence>
<gene>
    <name evidence="2" type="ORF">MFUM_0644</name>
</gene>
<dbReference type="InterPro" id="IPR036515">
    <property type="entry name" value="Transposase_17_sf"/>
</dbReference>
<evidence type="ECO:0000313" key="3">
    <source>
        <dbReference type="Proteomes" id="UP001161497"/>
    </source>
</evidence>
<dbReference type="NCBIfam" id="NF033573">
    <property type="entry name" value="transpos_IS200"/>
    <property type="match status" value="1"/>
</dbReference>
<dbReference type="PANTHER" id="PTHR33360:SF2">
    <property type="entry name" value="TRANSPOSASE FOR INSERTION SEQUENCE ELEMENT IS200"/>
    <property type="match status" value="1"/>
</dbReference>
<proteinExistence type="predicted"/>
<dbReference type="RefSeq" id="WP_219804413.1">
    <property type="nucleotide sequence ID" value="NZ_JAHXRZ010000001.1"/>
</dbReference>
<accession>A0ABM9IBJ1</accession>
<organism evidence="2 3">
    <name type="scientific">Candidatus Methylacidiphilum fumarolicum</name>
    <dbReference type="NCBI Taxonomy" id="591154"/>
    <lineage>
        <taxon>Bacteria</taxon>
        <taxon>Pseudomonadati</taxon>
        <taxon>Verrucomicrobiota</taxon>
        <taxon>Methylacidiphilae</taxon>
        <taxon>Methylacidiphilales</taxon>
        <taxon>Methylacidiphilaceae</taxon>
        <taxon>Methylacidiphilum (ex Ratnadevi et al. 2023)</taxon>
    </lineage>
</organism>
<keyword evidence="3" id="KW-1185">Reference proteome</keyword>
<dbReference type="Pfam" id="PF01797">
    <property type="entry name" value="Y1_Tnp"/>
    <property type="match status" value="1"/>
</dbReference>
<name>A0ABM9IBJ1_9BACT</name>
<dbReference type="PANTHER" id="PTHR33360">
    <property type="entry name" value="TRANSPOSASE FOR INSERTION SEQUENCE ELEMENT IS200"/>
    <property type="match status" value="1"/>
</dbReference>
<evidence type="ECO:0000313" key="2">
    <source>
        <dbReference type="EMBL" id="CAI9085026.1"/>
    </source>
</evidence>
<evidence type="ECO:0000259" key="1">
    <source>
        <dbReference type="SMART" id="SM01321"/>
    </source>
</evidence>
<dbReference type="EMBL" id="OX458932">
    <property type="protein sequence ID" value="CAI9085026.1"/>
    <property type="molecule type" value="Genomic_DNA"/>
</dbReference>
<dbReference type="InterPro" id="IPR002686">
    <property type="entry name" value="Transposase_17"/>
</dbReference>
<dbReference type="SMART" id="SM01321">
    <property type="entry name" value="Y1_Tnp"/>
    <property type="match status" value="1"/>
</dbReference>
<reference evidence="2" key="1">
    <citation type="submission" date="2023-03" db="EMBL/GenBank/DDBJ databases">
        <authorList>
            <person name="Cremers G."/>
            <person name="Picone N."/>
        </authorList>
    </citation>
    <scope>NUCLEOTIDE SEQUENCE</scope>
    <source>
        <strain evidence="2">Sample_alias</strain>
    </source>
</reference>
<dbReference type="Gene3D" id="3.30.70.1290">
    <property type="entry name" value="Transposase IS200-like"/>
    <property type="match status" value="1"/>
</dbReference>